<keyword evidence="3" id="KW-0479">Metal-binding</keyword>
<dbReference type="PANTHER" id="PTHR11404:SF6">
    <property type="entry name" value="SUPEROXIDE DISMUTASE [MN], MITOCHONDRIAL"/>
    <property type="match status" value="1"/>
</dbReference>
<dbReference type="AlphaFoldDB" id="A0A0A5GG34"/>
<dbReference type="InterPro" id="IPR019832">
    <property type="entry name" value="Mn/Fe_SOD_C"/>
</dbReference>
<keyword evidence="8" id="KW-1185">Reference proteome</keyword>
<accession>A0A0A5GG34</accession>
<dbReference type="Proteomes" id="UP000030528">
    <property type="component" value="Unassembled WGS sequence"/>
</dbReference>
<dbReference type="InterPro" id="IPR001189">
    <property type="entry name" value="Mn/Fe_SOD"/>
</dbReference>
<sequence>MRSKKQEYVKELVEWGESIEASLTSIEQDTGEWKAWKKDFSDWKEKARDVSQQDTISDEDIQRLQLQAKKLLDVLQQFNTSEEHRATDSVPIGKHTLPPLPYSYDALEPYISKEIMKLHHDQHHQSYVEGLNEAEQQLQQLRKTGKNRLIRYWLRQQAFHGSGHFLHTIFWNSMSPNGGGKPKGDLLQRINRDFGSYSAFKRQFSEAAKSVEAVGWALLVWELRSGRLAIQTAEKHQQMALWDVIPILLLDVWEHAYYLQYDNKRGEYVDNWWNIVNWRNAEKRFNRVKNLTWELF</sequence>
<dbReference type="RefSeq" id="WP_036769780.1">
    <property type="nucleotide sequence ID" value="NZ_AULI01000002.1"/>
</dbReference>
<gene>
    <name evidence="7" type="ORF">N781_18115</name>
</gene>
<dbReference type="Gene3D" id="1.10.287.990">
    <property type="entry name" value="Fe,Mn superoxide dismutase (SOD) domain"/>
    <property type="match status" value="1"/>
</dbReference>
<keyword evidence="4" id="KW-0560">Oxidoreductase</keyword>
<dbReference type="FunFam" id="3.55.40.20:FF:000004">
    <property type="entry name" value="Superoxide dismutase [Fe]"/>
    <property type="match status" value="1"/>
</dbReference>
<dbReference type="InterPro" id="IPR050265">
    <property type="entry name" value="Fe/Mn_Superoxide_Dismutase"/>
</dbReference>
<feature type="domain" description="Manganese/iron superoxide dismutase C-terminal" evidence="6">
    <location>
        <begin position="182"/>
        <end position="284"/>
    </location>
</feature>
<evidence type="ECO:0000256" key="1">
    <source>
        <dbReference type="ARBA" id="ARBA00008714"/>
    </source>
</evidence>
<dbReference type="SUPFAM" id="SSF46609">
    <property type="entry name" value="Fe,Mn superoxide dismutase (SOD), N-terminal domain"/>
    <property type="match status" value="1"/>
</dbReference>
<name>A0A0A5GG34_9BACI</name>
<evidence type="ECO:0000313" key="7">
    <source>
        <dbReference type="EMBL" id="KGX92211.1"/>
    </source>
</evidence>
<dbReference type="STRING" id="1385510.GCA_000425205_00800"/>
<dbReference type="PRINTS" id="PR01703">
    <property type="entry name" value="MNSODISMTASE"/>
</dbReference>
<organism evidence="7 8">
    <name type="scientific">Pontibacillus halophilus JSM 076056 = DSM 19796</name>
    <dbReference type="NCBI Taxonomy" id="1385510"/>
    <lineage>
        <taxon>Bacteria</taxon>
        <taxon>Bacillati</taxon>
        <taxon>Bacillota</taxon>
        <taxon>Bacilli</taxon>
        <taxon>Bacillales</taxon>
        <taxon>Bacillaceae</taxon>
        <taxon>Pontibacillus</taxon>
    </lineage>
</organism>
<dbReference type="Gene3D" id="3.55.40.20">
    <property type="entry name" value="Iron/manganese superoxide dismutase, C-terminal domain"/>
    <property type="match status" value="1"/>
</dbReference>
<dbReference type="GO" id="GO:0046872">
    <property type="term" value="F:metal ion binding"/>
    <property type="evidence" value="ECO:0007669"/>
    <property type="project" value="UniProtKB-KW"/>
</dbReference>
<comment type="similarity">
    <text evidence="1">Belongs to the iron/manganese superoxide dismutase family.</text>
</comment>
<dbReference type="EC" id="1.15.1.1" evidence="2"/>
<dbReference type="SUPFAM" id="SSF54719">
    <property type="entry name" value="Fe,Mn superoxide dismutase (SOD), C-terminal domain"/>
    <property type="match status" value="1"/>
</dbReference>
<dbReference type="EMBL" id="AVPE01000007">
    <property type="protein sequence ID" value="KGX92211.1"/>
    <property type="molecule type" value="Genomic_DNA"/>
</dbReference>
<dbReference type="Pfam" id="PF02777">
    <property type="entry name" value="Sod_Fe_C"/>
    <property type="match status" value="1"/>
</dbReference>
<evidence type="ECO:0000256" key="3">
    <source>
        <dbReference type="ARBA" id="ARBA00022723"/>
    </source>
</evidence>
<evidence type="ECO:0000313" key="8">
    <source>
        <dbReference type="Proteomes" id="UP000030528"/>
    </source>
</evidence>
<dbReference type="FunFam" id="1.10.287.990:FF:000001">
    <property type="entry name" value="Superoxide dismutase"/>
    <property type="match status" value="1"/>
</dbReference>
<dbReference type="PROSITE" id="PS00088">
    <property type="entry name" value="SOD_MN"/>
    <property type="match status" value="1"/>
</dbReference>
<dbReference type="InterPro" id="IPR036324">
    <property type="entry name" value="Mn/Fe_SOD_N_sf"/>
</dbReference>
<evidence type="ECO:0000259" key="6">
    <source>
        <dbReference type="Pfam" id="PF02777"/>
    </source>
</evidence>
<evidence type="ECO:0000256" key="4">
    <source>
        <dbReference type="ARBA" id="ARBA00023002"/>
    </source>
</evidence>
<reference evidence="7 8" key="1">
    <citation type="submission" date="2013-08" db="EMBL/GenBank/DDBJ databases">
        <authorList>
            <person name="Huang J."/>
            <person name="Wang G."/>
        </authorList>
    </citation>
    <scope>NUCLEOTIDE SEQUENCE [LARGE SCALE GENOMIC DNA]</scope>
    <source>
        <strain evidence="7 8">JSM 076056</strain>
    </source>
</reference>
<dbReference type="Pfam" id="PF00081">
    <property type="entry name" value="Sod_Fe_N"/>
    <property type="match status" value="1"/>
</dbReference>
<comment type="caution">
    <text evidence="7">The sequence shown here is derived from an EMBL/GenBank/DDBJ whole genome shotgun (WGS) entry which is preliminary data.</text>
</comment>
<dbReference type="GO" id="GO:0004784">
    <property type="term" value="F:superoxide dismutase activity"/>
    <property type="evidence" value="ECO:0007669"/>
    <property type="project" value="UniProtKB-EC"/>
</dbReference>
<evidence type="ECO:0000259" key="5">
    <source>
        <dbReference type="Pfam" id="PF00081"/>
    </source>
</evidence>
<dbReference type="OrthoDB" id="9803125at2"/>
<feature type="domain" description="Manganese/iron superoxide dismutase N-terminal" evidence="5">
    <location>
        <begin position="94"/>
        <end position="175"/>
    </location>
</feature>
<protein>
    <recommendedName>
        <fullName evidence="2">superoxide dismutase</fullName>
        <ecNumber evidence="2">1.15.1.1</ecNumber>
    </recommendedName>
</protein>
<dbReference type="InterPro" id="IPR019831">
    <property type="entry name" value="Mn/Fe_SOD_N"/>
</dbReference>
<dbReference type="PANTHER" id="PTHR11404">
    <property type="entry name" value="SUPEROXIDE DISMUTASE 2"/>
    <property type="match status" value="1"/>
</dbReference>
<dbReference type="eggNOG" id="COG0605">
    <property type="taxonomic scope" value="Bacteria"/>
</dbReference>
<proteinExistence type="inferred from homology"/>
<evidence type="ECO:0000256" key="2">
    <source>
        <dbReference type="ARBA" id="ARBA00012682"/>
    </source>
</evidence>
<dbReference type="InterPro" id="IPR019833">
    <property type="entry name" value="Mn/Fe_SOD_BS"/>
</dbReference>
<dbReference type="InterPro" id="IPR036314">
    <property type="entry name" value="SOD_C_sf"/>
</dbReference>